<dbReference type="CDD" id="cd09604">
    <property type="entry name" value="M1_APN_like"/>
    <property type="match status" value="1"/>
</dbReference>
<dbReference type="GO" id="GO:0008270">
    <property type="term" value="F:zinc ion binding"/>
    <property type="evidence" value="ECO:0007669"/>
    <property type="project" value="InterPro"/>
</dbReference>
<dbReference type="InterPro" id="IPR014782">
    <property type="entry name" value="Peptidase_M1_dom"/>
</dbReference>
<dbReference type="AlphaFoldDB" id="A0A554VFK7"/>
<dbReference type="Gene3D" id="2.60.40.1730">
    <property type="entry name" value="tricorn interacting facor f3 domain"/>
    <property type="match status" value="1"/>
</dbReference>
<reference evidence="3 4" key="1">
    <citation type="submission" date="2019-07" db="EMBL/GenBank/DDBJ databases">
        <title>The draft genome sequence of Aquimarina algiphila M91.</title>
        <authorList>
            <person name="Meng X."/>
        </authorList>
    </citation>
    <scope>NUCLEOTIDE SEQUENCE [LARGE SCALE GENOMIC DNA]</scope>
    <source>
        <strain evidence="3 4">M91</strain>
    </source>
</reference>
<dbReference type="GO" id="GO:0005737">
    <property type="term" value="C:cytoplasm"/>
    <property type="evidence" value="ECO:0007669"/>
    <property type="project" value="TreeGrafter"/>
</dbReference>
<feature type="domain" description="Peptidase M1 membrane alanine aminopeptidase" evidence="2">
    <location>
        <begin position="417"/>
        <end position="583"/>
    </location>
</feature>
<evidence type="ECO:0000313" key="3">
    <source>
        <dbReference type="EMBL" id="TSE06018.1"/>
    </source>
</evidence>
<proteinExistence type="predicted"/>
<sequence length="770" mass="89046">MKKILLVLSVTFWISGVSYAQNQEETKNVRELGHTNENKFKQMYDEFATPNMYRTASGAPGSAYYQQQADYKMDIELDDKNKKLSGKETITYTNNSPDHLEFLWVQLDQNMRAKDSKTPLINGGGVDPASSQKGFVTQYFAEPFDGGFNITSVKDVNGNPLKYTINRTMMRVEMPEHLAPGSKFVFSIDWWYNINDHVNGRGRSGYEEFEDGNRAYVIAQFYPRMAVYNDVEGWQNHQFWGRGEFALPFGDFEVNITVPADHILDGTGVLVNRKEVFTKDMMNRYEKAKKSYNKPVVIVTQKEAIAKEKTFSEKKNTWKLKAENVRDFGFATSRRFIWDIMAVKIGGKDIMAVSMYPKEGNPLWEEWSTKVVASTLKSYSRMTFDYPYHKAISVHAKNQGMEYPMICWNYGRPDKNGNYSDRTKYGMMSVIIHEVGHNFFPMIVNSDERQWTWMDEGLNTFVQYVAEQDFGEWYPAALGSDKKYPSRRGPAQKIIPYMSGNQNRLSPIMSQSNNIHQFGPNAYAKPATGLNILRETVMGRDLFDYSFRTYSQRWMFKHPTPEDFFRTMEDASAVDLDWFWRGWFYTTDYTDIGVRDVKKFVVSKVPTLESQKFAATSRSLRFANPSNLVVMVEEGSSDYKRIKENGGIIEDPVALKQYVMDNFSPEERKNMKNPKFFYEVTFEKPGGLVMPLIVEYTYEDGTKETVTYPAEIWRKNDSVVKRAIASEKEISKIVVDPQQETADIDTSNNSWPQRNKLGKFEQFKNKVKGQ</sequence>
<dbReference type="SUPFAM" id="SSF55486">
    <property type="entry name" value="Metalloproteases ('zincins'), catalytic domain"/>
    <property type="match status" value="1"/>
</dbReference>
<dbReference type="PANTHER" id="PTHR11533">
    <property type="entry name" value="PROTEASE M1 ZINC METALLOPROTEASE"/>
    <property type="match status" value="1"/>
</dbReference>
<dbReference type="SUPFAM" id="SSF63737">
    <property type="entry name" value="Leukotriene A4 hydrolase N-terminal domain"/>
    <property type="match status" value="1"/>
</dbReference>
<name>A0A554VFK7_9FLAO</name>
<dbReference type="GO" id="GO:0042277">
    <property type="term" value="F:peptide binding"/>
    <property type="evidence" value="ECO:0007669"/>
    <property type="project" value="TreeGrafter"/>
</dbReference>
<dbReference type="OrthoDB" id="9814383at2"/>
<accession>A0A554VFK7</accession>
<organism evidence="3 4">
    <name type="scientific">Aquimarina algiphila</name>
    <dbReference type="NCBI Taxonomy" id="2047982"/>
    <lineage>
        <taxon>Bacteria</taxon>
        <taxon>Pseudomonadati</taxon>
        <taxon>Bacteroidota</taxon>
        <taxon>Flavobacteriia</taxon>
        <taxon>Flavobacteriales</taxon>
        <taxon>Flavobacteriaceae</taxon>
        <taxon>Aquimarina</taxon>
    </lineage>
</organism>
<protein>
    <submittedName>
        <fullName evidence="3">M1 family metallopeptidase</fullName>
    </submittedName>
</protein>
<dbReference type="GO" id="GO:0016020">
    <property type="term" value="C:membrane"/>
    <property type="evidence" value="ECO:0007669"/>
    <property type="project" value="TreeGrafter"/>
</dbReference>
<dbReference type="Pfam" id="PF01433">
    <property type="entry name" value="Peptidase_M1"/>
    <property type="match status" value="1"/>
</dbReference>
<gene>
    <name evidence="3" type="ORF">FOF46_20915</name>
</gene>
<dbReference type="RefSeq" id="WP_143917791.1">
    <property type="nucleotide sequence ID" value="NZ_CANMIK010000059.1"/>
</dbReference>
<dbReference type="GO" id="GO:0070006">
    <property type="term" value="F:metalloaminopeptidase activity"/>
    <property type="evidence" value="ECO:0007669"/>
    <property type="project" value="TreeGrafter"/>
</dbReference>
<keyword evidence="4" id="KW-1185">Reference proteome</keyword>
<dbReference type="InterPro" id="IPR042097">
    <property type="entry name" value="Aminopeptidase_N-like_N_sf"/>
</dbReference>
<dbReference type="Proteomes" id="UP000318833">
    <property type="component" value="Unassembled WGS sequence"/>
</dbReference>
<evidence type="ECO:0000313" key="4">
    <source>
        <dbReference type="Proteomes" id="UP000318833"/>
    </source>
</evidence>
<evidence type="ECO:0000256" key="1">
    <source>
        <dbReference type="SAM" id="SignalP"/>
    </source>
</evidence>
<dbReference type="InterPro" id="IPR027268">
    <property type="entry name" value="Peptidase_M4/M1_CTD_sf"/>
</dbReference>
<dbReference type="EMBL" id="VLNR01000051">
    <property type="protein sequence ID" value="TSE06018.1"/>
    <property type="molecule type" value="Genomic_DNA"/>
</dbReference>
<feature type="signal peptide" evidence="1">
    <location>
        <begin position="1"/>
        <end position="20"/>
    </location>
</feature>
<keyword evidence="1" id="KW-0732">Signal</keyword>
<dbReference type="PANTHER" id="PTHR11533:SF174">
    <property type="entry name" value="PUROMYCIN-SENSITIVE AMINOPEPTIDASE-RELATED"/>
    <property type="match status" value="1"/>
</dbReference>
<dbReference type="InterPro" id="IPR050344">
    <property type="entry name" value="Peptidase_M1_aminopeptidases"/>
</dbReference>
<dbReference type="Gene3D" id="1.10.390.10">
    <property type="entry name" value="Neutral Protease Domain 2"/>
    <property type="match status" value="1"/>
</dbReference>
<comment type="caution">
    <text evidence="3">The sequence shown here is derived from an EMBL/GenBank/DDBJ whole genome shotgun (WGS) entry which is preliminary data.</text>
</comment>
<feature type="chain" id="PRO_5022116817" evidence="1">
    <location>
        <begin position="21"/>
        <end position="770"/>
    </location>
</feature>
<evidence type="ECO:0000259" key="2">
    <source>
        <dbReference type="Pfam" id="PF01433"/>
    </source>
</evidence>
<dbReference type="GO" id="GO:0043171">
    <property type="term" value="P:peptide catabolic process"/>
    <property type="evidence" value="ECO:0007669"/>
    <property type="project" value="TreeGrafter"/>
</dbReference>
<dbReference type="GO" id="GO:0005615">
    <property type="term" value="C:extracellular space"/>
    <property type="evidence" value="ECO:0007669"/>
    <property type="project" value="TreeGrafter"/>
</dbReference>